<accession>A0A345E9K2</accession>
<protein>
    <submittedName>
        <fullName evidence="1">Uncharacterized protein</fullName>
    </submittedName>
</protein>
<organism evidence="1 4">
    <name type="scientific">Haloplanus rubicundus</name>
    <dbReference type="NCBI Taxonomy" id="1547898"/>
    <lineage>
        <taxon>Archaea</taxon>
        <taxon>Methanobacteriati</taxon>
        <taxon>Methanobacteriota</taxon>
        <taxon>Stenosarchaea group</taxon>
        <taxon>Halobacteria</taxon>
        <taxon>Halobacteriales</taxon>
        <taxon>Haloferacaceae</taxon>
        <taxon>Haloplanus</taxon>
    </lineage>
</organism>
<dbReference type="EMBL" id="CP031148">
    <property type="protein sequence ID" value="AXG08874.1"/>
    <property type="molecule type" value="Genomic_DNA"/>
</dbReference>
<reference evidence="2 3" key="1">
    <citation type="submission" date="2018-07" db="EMBL/GenBank/DDBJ databases">
        <title>Genome sequences of Haloplanus sp. CBA1112.</title>
        <authorList>
            <person name="Kim Y.B."/>
            <person name="Roh S.W."/>
        </authorList>
    </citation>
    <scope>NUCLEOTIDE SEQUENCE [LARGE SCALE GENOMIC DNA]</scope>
    <source>
        <strain evidence="2 3">CBA1112</strain>
    </source>
</reference>
<dbReference type="Pfam" id="PF19458">
    <property type="entry name" value="DUF5995"/>
    <property type="match status" value="1"/>
</dbReference>
<evidence type="ECO:0000313" key="1">
    <source>
        <dbReference type="EMBL" id="AXG05523.1"/>
    </source>
</evidence>
<dbReference type="Proteomes" id="UP000252985">
    <property type="component" value="Chromosome"/>
</dbReference>
<name>A0A345E001_9EURY</name>
<evidence type="ECO:0000313" key="4">
    <source>
        <dbReference type="Proteomes" id="UP000253273"/>
    </source>
</evidence>
<gene>
    <name evidence="2" type="ORF">DU484_02790</name>
    <name evidence="1" type="ORF">DU500_03215</name>
</gene>
<dbReference type="Proteomes" id="UP000253273">
    <property type="component" value="Chromosome"/>
</dbReference>
<keyword evidence="4" id="KW-1185">Reference proteome</keyword>
<accession>A0A345E001</accession>
<evidence type="ECO:0000313" key="3">
    <source>
        <dbReference type="Proteomes" id="UP000252985"/>
    </source>
</evidence>
<dbReference type="OrthoDB" id="340621at2157"/>
<evidence type="ECO:0000313" key="2">
    <source>
        <dbReference type="EMBL" id="AXG08874.1"/>
    </source>
</evidence>
<dbReference type="RefSeq" id="WP_114584672.1">
    <property type="nucleotide sequence ID" value="NZ_CP031148.1"/>
</dbReference>
<proteinExistence type="predicted"/>
<dbReference type="EMBL" id="CP031150">
    <property type="protein sequence ID" value="AXG05523.1"/>
    <property type="molecule type" value="Genomic_DNA"/>
</dbReference>
<dbReference type="InterPro" id="IPR046037">
    <property type="entry name" value="DUF5995"/>
</dbReference>
<dbReference type="GeneID" id="37285870"/>
<dbReference type="AlphaFoldDB" id="A0A345E001"/>
<reference evidence="1 4" key="2">
    <citation type="submission" date="2018-07" db="EMBL/GenBank/DDBJ databases">
        <title>Genome sequences of Haloplanus sp. CBA1113.</title>
        <authorList>
            <person name="Kim Y.B."/>
            <person name="Roh S.W."/>
        </authorList>
    </citation>
    <scope>NUCLEOTIDE SEQUENCE [LARGE SCALE GENOMIC DNA]</scope>
    <source>
        <strain evidence="1 4">CBA1113</strain>
    </source>
</reference>
<sequence length="306" mass="33265">MGGYATLPRLLDARRLRAAGLALRADPAATAPPHDPDPSLLAAVEEPFDTVDGVLDRLRALERRLRAAGDRRAVFLTIYTRMTAAVRDAIAAGQFHDPDWMRRYTVAFADYYRRAFRDFERGALDAVPDPWIVAFATAVEGSALVAQDAFLGINAHINYDLALTLRDVGIDPARRRKRADHRAINGVLAGLIDAQQVALAELYAPGIDDIDATLGRFDEALSLFSMTEGRAWAWRVATALTDVQWSPVRRAVRWLLRTTATGGATFVRSPPVDPGVLGALRRIEAGRSLDDTLAALGARLDGAIGG</sequence>
<dbReference type="KEGG" id="haj:DU500_03215"/>
<dbReference type="KEGG" id="haq:DU484_02790"/>